<sequence>MCQLAQSSQAAPTNVGRIHSVVSPFRARVRRALAAGLGTAAVAALAPLGLAQPAAAATTPICTSAKNPALAARLSRDIASALRGRYDTYALSVWDQRTGVSCALHSSWHFDSASVVKATIMGAVLRRAEDEHRYLDSFEVSNLRTMIENSDNQSATNLWDNLGMAELNHFLRLVGMTNTHLGEGGYWGLTQITAHDEMRLLDAFTDRTDVLSPAGKAYALGLMGHVESDQRWGTPYGTPAGVAAHNKNGWLPRASLGWRVHSIGVFTSKTKDYRMVVLTDNQSTMGYGITTIERVALAVHDDLGRYNAPRAAAQTAPQLTPAAPSGTAGDGSAPYGTVKQ</sequence>
<dbReference type="InterPro" id="IPR012338">
    <property type="entry name" value="Beta-lactam/transpept-like"/>
</dbReference>
<protein>
    <submittedName>
        <fullName evidence="3">Serine hydrolase</fullName>
    </submittedName>
</protein>
<organism evidence="3 4">
    <name type="scientific">Streptacidiphilus fuscans</name>
    <dbReference type="NCBI Taxonomy" id="2789292"/>
    <lineage>
        <taxon>Bacteria</taxon>
        <taxon>Bacillati</taxon>
        <taxon>Actinomycetota</taxon>
        <taxon>Actinomycetes</taxon>
        <taxon>Kitasatosporales</taxon>
        <taxon>Streptomycetaceae</taxon>
        <taxon>Streptacidiphilus</taxon>
    </lineage>
</organism>
<proteinExistence type="predicted"/>
<evidence type="ECO:0000256" key="1">
    <source>
        <dbReference type="SAM" id="MobiDB-lite"/>
    </source>
</evidence>
<dbReference type="EMBL" id="JADPRT010000024">
    <property type="protein sequence ID" value="MBF9073644.1"/>
    <property type="molecule type" value="Genomic_DNA"/>
</dbReference>
<dbReference type="InterPro" id="IPR045155">
    <property type="entry name" value="Beta-lactam_cat"/>
</dbReference>
<reference evidence="3" key="1">
    <citation type="submission" date="2020-11" db="EMBL/GenBank/DDBJ databases">
        <title>Isolation and identification of active actinomycetes.</title>
        <authorList>
            <person name="Yu B."/>
        </authorList>
    </citation>
    <scope>NUCLEOTIDE SEQUENCE</scope>
    <source>
        <strain evidence="3">NEAU-YB345</strain>
    </source>
</reference>
<comment type="caution">
    <text evidence="3">The sequence shown here is derived from an EMBL/GenBank/DDBJ whole genome shotgun (WGS) entry which is preliminary data.</text>
</comment>
<dbReference type="GO" id="GO:0046677">
    <property type="term" value="P:response to antibiotic"/>
    <property type="evidence" value="ECO:0007669"/>
    <property type="project" value="InterPro"/>
</dbReference>
<dbReference type="Gene3D" id="3.40.710.10">
    <property type="entry name" value="DD-peptidase/beta-lactamase superfamily"/>
    <property type="match status" value="1"/>
</dbReference>
<accession>A0A931BAK5</accession>
<dbReference type="SUPFAM" id="SSF56601">
    <property type="entry name" value="beta-lactamase/transpeptidase-like"/>
    <property type="match status" value="1"/>
</dbReference>
<dbReference type="Pfam" id="PF13354">
    <property type="entry name" value="Beta-lactamase2"/>
    <property type="match status" value="1"/>
</dbReference>
<dbReference type="Proteomes" id="UP000657385">
    <property type="component" value="Unassembled WGS sequence"/>
</dbReference>
<keyword evidence="3" id="KW-0378">Hydrolase</keyword>
<dbReference type="AlphaFoldDB" id="A0A931BAK5"/>
<feature type="region of interest" description="Disordered" evidence="1">
    <location>
        <begin position="311"/>
        <end position="340"/>
    </location>
</feature>
<evidence type="ECO:0000259" key="2">
    <source>
        <dbReference type="Pfam" id="PF13354"/>
    </source>
</evidence>
<evidence type="ECO:0000313" key="3">
    <source>
        <dbReference type="EMBL" id="MBF9073644.1"/>
    </source>
</evidence>
<gene>
    <name evidence="3" type="ORF">I2501_37090</name>
</gene>
<evidence type="ECO:0000313" key="4">
    <source>
        <dbReference type="Proteomes" id="UP000657385"/>
    </source>
</evidence>
<dbReference type="GO" id="GO:0030655">
    <property type="term" value="P:beta-lactam antibiotic catabolic process"/>
    <property type="evidence" value="ECO:0007669"/>
    <property type="project" value="InterPro"/>
</dbReference>
<dbReference type="InterPro" id="IPR000871">
    <property type="entry name" value="Beta-lactam_class-A"/>
</dbReference>
<dbReference type="GO" id="GO:0008800">
    <property type="term" value="F:beta-lactamase activity"/>
    <property type="evidence" value="ECO:0007669"/>
    <property type="project" value="InterPro"/>
</dbReference>
<keyword evidence="4" id="KW-1185">Reference proteome</keyword>
<feature type="domain" description="Beta-lactamase class A catalytic" evidence="2">
    <location>
        <begin position="143"/>
        <end position="279"/>
    </location>
</feature>
<dbReference type="PANTHER" id="PTHR35333:SF3">
    <property type="entry name" value="BETA-LACTAMASE-TYPE TRANSPEPTIDASE FOLD CONTAINING PROTEIN"/>
    <property type="match status" value="1"/>
</dbReference>
<dbReference type="PANTHER" id="PTHR35333">
    <property type="entry name" value="BETA-LACTAMASE"/>
    <property type="match status" value="1"/>
</dbReference>
<name>A0A931BAK5_9ACTN</name>
<feature type="compositionally biased region" description="Low complexity" evidence="1">
    <location>
        <begin position="311"/>
        <end position="324"/>
    </location>
</feature>